<evidence type="ECO:0000313" key="3">
    <source>
        <dbReference type="Proteomes" id="UP000271010"/>
    </source>
</evidence>
<evidence type="ECO:0000256" key="1">
    <source>
        <dbReference type="SAM" id="Phobius"/>
    </source>
</evidence>
<sequence length="127" mass="14224">MKFRKILLMAQGVYFLLTGIWPLLHMPSFLAVTGPKNEVWLVVTVGLLILVIGATLLTAALQRQRERSPELLGFFSALSMGAVDVRYALHDVILDVYFLDAVAEFILVLAWVWVFFKSGPKNTADKT</sequence>
<dbReference type="EMBL" id="RJJE01000017">
    <property type="protein sequence ID" value="RNI27972.1"/>
    <property type="molecule type" value="Genomic_DNA"/>
</dbReference>
<proteinExistence type="predicted"/>
<evidence type="ECO:0000313" key="2">
    <source>
        <dbReference type="EMBL" id="RNI27972.1"/>
    </source>
</evidence>
<protein>
    <recommendedName>
        <fullName evidence="4">DUF4345 domain-containing protein</fullName>
    </recommendedName>
</protein>
<comment type="caution">
    <text evidence="2">The sequence shown here is derived from an EMBL/GenBank/DDBJ whole genome shotgun (WGS) entry which is preliminary data.</text>
</comment>
<keyword evidence="1" id="KW-1133">Transmembrane helix</keyword>
<dbReference type="Proteomes" id="UP000271010">
    <property type="component" value="Unassembled WGS sequence"/>
</dbReference>
<gene>
    <name evidence="2" type="ORF">EFA69_17960</name>
</gene>
<feature type="transmembrane region" description="Helical" evidence="1">
    <location>
        <begin position="12"/>
        <end position="33"/>
    </location>
</feature>
<evidence type="ECO:0008006" key="4">
    <source>
        <dbReference type="Google" id="ProtNLM"/>
    </source>
</evidence>
<dbReference type="RefSeq" id="WP_123134439.1">
    <property type="nucleotide sequence ID" value="NZ_RJJE01000017.1"/>
</dbReference>
<keyword evidence="1" id="KW-0812">Transmembrane</keyword>
<name>A0A3M9MR05_9BACT</name>
<keyword evidence="1" id="KW-0472">Membrane</keyword>
<dbReference type="OrthoDB" id="799809at2"/>
<dbReference type="AlphaFoldDB" id="A0A3M9MR05"/>
<reference evidence="2 3" key="1">
    <citation type="submission" date="2018-11" db="EMBL/GenBank/DDBJ databases">
        <title>Rufibacter latericius sp. nov., isolated from water in Baiyang Lake.</title>
        <authorList>
            <person name="Yang Y."/>
        </authorList>
    </citation>
    <scope>NUCLEOTIDE SEQUENCE [LARGE SCALE GENOMIC DNA]</scope>
    <source>
        <strain evidence="2 3">MCC P1</strain>
    </source>
</reference>
<accession>A0A3M9MR05</accession>
<organism evidence="2 3">
    <name type="scientific">Rufibacter immobilis</name>
    <dbReference type="NCBI Taxonomy" id="1348778"/>
    <lineage>
        <taxon>Bacteria</taxon>
        <taxon>Pseudomonadati</taxon>
        <taxon>Bacteroidota</taxon>
        <taxon>Cytophagia</taxon>
        <taxon>Cytophagales</taxon>
        <taxon>Hymenobacteraceae</taxon>
        <taxon>Rufibacter</taxon>
    </lineage>
</organism>
<keyword evidence="3" id="KW-1185">Reference proteome</keyword>
<feature type="transmembrane region" description="Helical" evidence="1">
    <location>
        <begin position="39"/>
        <end position="59"/>
    </location>
</feature>
<feature type="transmembrane region" description="Helical" evidence="1">
    <location>
        <begin position="96"/>
        <end position="116"/>
    </location>
</feature>